<dbReference type="Proteomes" id="UP000729402">
    <property type="component" value="Unassembled WGS sequence"/>
</dbReference>
<evidence type="ECO:0000313" key="2">
    <source>
        <dbReference type="EMBL" id="KAG8052729.1"/>
    </source>
</evidence>
<feature type="compositionally biased region" description="Low complexity" evidence="1">
    <location>
        <begin position="10"/>
        <end position="21"/>
    </location>
</feature>
<reference evidence="2" key="2">
    <citation type="submission" date="2021-02" db="EMBL/GenBank/DDBJ databases">
        <authorList>
            <person name="Kimball J.A."/>
            <person name="Haas M.W."/>
            <person name="Macchietto M."/>
            <person name="Kono T."/>
            <person name="Duquette J."/>
            <person name="Shao M."/>
        </authorList>
    </citation>
    <scope>NUCLEOTIDE SEQUENCE</scope>
    <source>
        <tissue evidence="2">Fresh leaf tissue</tissue>
    </source>
</reference>
<proteinExistence type="predicted"/>
<evidence type="ECO:0000313" key="3">
    <source>
        <dbReference type="Proteomes" id="UP000729402"/>
    </source>
</evidence>
<reference evidence="2" key="1">
    <citation type="journal article" date="2021" name="bioRxiv">
        <title>Whole Genome Assembly and Annotation of Northern Wild Rice, Zizania palustris L., Supports a Whole Genome Duplication in the Zizania Genus.</title>
        <authorList>
            <person name="Haas M."/>
            <person name="Kono T."/>
            <person name="Macchietto M."/>
            <person name="Millas R."/>
            <person name="McGilp L."/>
            <person name="Shao M."/>
            <person name="Duquette J."/>
            <person name="Hirsch C.N."/>
            <person name="Kimball J."/>
        </authorList>
    </citation>
    <scope>NUCLEOTIDE SEQUENCE</scope>
    <source>
        <tissue evidence="2">Fresh leaf tissue</tissue>
    </source>
</reference>
<feature type="compositionally biased region" description="Basic residues" evidence="1">
    <location>
        <begin position="109"/>
        <end position="118"/>
    </location>
</feature>
<protein>
    <submittedName>
        <fullName evidence="2">Uncharacterized protein</fullName>
    </submittedName>
</protein>
<keyword evidence="3" id="KW-1185">Reference proteome</keyword>
<dbReference type="AlphaFoldDB" id="A0A8J5VSA8"/>
<feature type="region of interest" description="Disordered" evidence="1">
    <location>
        <begin position="81"/>
        <end position="118"/>
    </location>
</feature>
<accession>A0A8J5VSA8</accession>
<sequence>MSASPEFYRPSAPAFSPCASPLTARADNDYSYRTPTPRLKEPATCPPAPRKPRPAACRKLLFDPAQAVSFRLPELARIFHHMPPQPRLKPCSPHKKPRLASPTAAYTHQSHKHSSPLH</sequence>
<dbReference type="EMBL" id="JAAALK010000288">
    <property type="protein sequence ID" value="KAG8052729.1"/>
    <property type="molecule type" value="Genomic_DNA"/>
</dbReference>
<evidence type="ECO:0000256" key="1">
    <source>
        <dbReference type="SAM" id="MobiDB-lite"/>
    </source>
</evidence>
<name>A0A8J5VSA8_ZIZPA</name>
<comment type="caution">
    <text evidence="2">The sequence shown here is derived from an EMBL/GenBank/DDBJ whole genome shotgun (WGS) entry which is preliminary data.</text>
</comment>
<gene>
    <name evidence="2" type="ORF">GUJ93_ZPchr0001g31975</name>
</gene>
<organism evidence="2 3">
    <name type="scientific">Zizania palustris</name>
    <name type="common">Northern wild rice</name>
    <dbReference type="NCBI Taxonomy" id="103762"/>
    <lineage>
        <taxon>Eukaryota</taxon>
        <taxon>Viridiplantae</taxon>
        <taxon>Streptophyta</taxon>
        <taxon>Embryophyta</taxon>
        <taxon>Tracheophyta</taxon>
        <taxon>Spermatophyta</taxon>
        <taxon>Magnoliopsida</taxon>
        <taxon>Liliopsida</taxon>
        <taxon>Poales</taxon>
        <taxon>Poaceae</taxon>
        <taxon>BOP clade</taxon>
        <taxon>Oryzoideae</taxon>
        <taxon>Oryzeae</taxon>
        <taxon>Zizaniinae</taxon>
        <taxon>Zizania</taxon>
    </lineage>
</organism>
<feature type="region of interest" description="Disordered" evidence="1">
    <location>
        <begin position="1"/>
        <end position="53"/>
    </location>
</feature>